<name>A0A3S3QUB8_9GAMM</name>
<dbReference type="EMBL" id="RJLM01000001">
    <property type="protein sequence ID" value="RWX56931.1"/>
    <property type="molecule type" value="Genomic_DNA"/>
</dbReference>
<sequence>MKPEIHYHALHSSPFDLPTSTPLVLALVGGGGKTSAAFWLANQLRRQGHCVFVSTTTKMFLPKETHADHFINLEQEENPLIALSQLNLSDPSITFCYQKRIKSNNTNDKIKVSGVTAELIDNLKNDSPFTVFIIEADGAKCLPIKAPDRHEPCIPISSDMVIGVTGAEIIHTRATPERIHRWNTFSALTQCSEGDMIDHRILGNLIEHQHGMFKHAPEQATKIWLINKIDLVTNYQQLTQLAHQVMIQTTQLDAIWLASMHSHTPIKDVLTRN</sequence>
<dbReference type="RefSeq" id="WP_128782248.1">
    <property type="nucleotide sequence ID" value="NZ_JAKJSG010000125.1"/>
</dbReference>
<protein>
    <submittedName>
        <fullName evidence="1">Putative selenium-dependent hydroxylase accessory protein YqeC</fullName>
    </submittedName>
</protein>
<dbReference type="Pfam" id="PF19842">
    <property type="entry name" value="YqeC"/>
    <property type="match status" value="1"/>
</dbReference>
<dbReference type="AlphaFoldDB" id="A0A3S3QUB8"/>
<accession>A0A3S3QUB8</accession>
<dbReference type="NCBIfam" id="TIGR03172">
    <property type="entry name" value="selenium cofactor biosynthesis protein YqeC"/>
    <property type="match status" value="1"/>
</dbReference>
<organism evidence="1 2">
    <name type="scientific">Photobacterium chitinilyticum</name>
    <dbReference type="NCBI Taxonomy" id="2485123"/>
    <lineage>
        <taxon>Bacteria</taxon>
        <taxon>Pseudomonadati</taxon>
        <taxon>Pseudomonadota</taxon>
        <taxon>Gammaproteobacteria</taxon>
        <taxon>Vibrionales</taxon>
        <taxon>Vibrionaceae</taxon>
        <taxon>Photobacterium</taxon>
    </lineage>
</organism>
<evidence type="ECO:0000313" key="2">
    <source>
        <dbReference type="Proteomes" id="UP000287563"/>
    </source>
</evidence>
<keyword evidence="2" id="KW-1185">Reference proteome</keyword>
<reference evidence="1 2" key="1">
    <citation type="submission" date="2018-11" db="EMBL/GenBank/DDBJ databases">
        <title>Photobacterium sp. BEI247 sp. nov., a marine bacterium isolated from Yongle Blue Hole in the South China Sea.</title>
        <authorList>
            <person name="Wang X."/>
        </authorList>
    </citation>
    <scope>NUCLEOTIDE SEQUENCE [LARGE SCALE GENOMIC DNA]</scope>
    <source>
        <strain evidence="2">BEI247</strain>
    </source>
</reference>
<dbReference type="OrthoDB" id="368187at2"/>
<evidence type="ECO:0000313" key="1">
    <source>
        <dbReference type="EMBL" id="RWX56931.1"/>
    </source>
</evidence>
<comment type="caution">
    <text evidence="1">The sequence shown here is derived from an EMBL/GenBank/DDBJ whole genome shotgun (WGS) entry which is preliminary data.</text>
</comment>
<dbReference type="InterPro" id="IPR017587">
    <property type="entry name" value="YqeC"/>
</dbReference>
<gene>
    <name evidence="1" type="primary">yqeC</name>
    <name evidence="1" type="ORF">EDI28_02485</name>
</gene>
<proteinExistence type="predicted"/>
<dbReference type="Proteomes" id="UP000287563">
    <property type="component" value="Unassembled WGS sequence"/>
</dbReference>